<keyword evidence="2" id="KW-0732">Signal</keyword>
<dbReference type="EMBL" id="JABSNP010000002">
    <property type="protein sequence ID" value="NRT17573.1"/>
    <property type="molecule type" value="Genomic_DNA"/>
</dbReference>
<feature type="signal peptide" evidence="2">
    <location>
        <begin position="1"/>
        <end position="19"/>
    </location>
</feature>
<feature type="chain" id="PRO_5045225101" evidence="2">
    <location>
        <begin position="20"/>
        <end position="158"/>
    </location>
</feature>
<evidence type="ECO:0000256" key="1">
    <source>
        <dbReference type="SAM" id="Phobius"/>
    </source>
</evidence>
<sequence>MRPSLLLAVLLLANGVAFAQARPPVSRPDSVATGAPAPAAPDTLAALHRLFATRRQRRNYVAGGTALVAVGGLVIGSSGARPSGSGGGGSYGIGGGAGLDGMAIGTFFTGVVGALALGGELIYYVQYSEKNERRAVAAFEAHRLPRGLRRELKPKFFR</sequence>
<dbReference type="Proteomes" id="UP000779507">
    <property type="component" value="Unassembled WGS sequence"/>
</dbReference>
<gene>
    <name evidence="3" type="ORF">HNP98_000380</name>
</gene>
<evidence type="ECO:0000313" key="3">
    <source>
        <dbReference type="EMBL" id="NRT17573.1"/>
    </source>
</evidence>
<organism evidence="3 4">
    <name type="scientific">Hymenobacter caeli</name>
    <dbReference type="NCBI Taxonomy" id="2735894"/>
    <lineage>
        <taxon>Bacteria</taxon>
        <taxon>Pseudomonadati</taxon>
        <taxon>Bacteroidota</taxon>
        <taxon>Cytophagia</taxon>
        <taxon>Cytophagales</taxon>
        <taxon>Hymenobacteraceae</taxon>
        <taxon>Hymenobacter</taxon>
    </lineage>
</organism>
<name>A0ABX2FKC6_9BACT</name>
<comment type="caution">
    <text evidence="3">The sequence shown here is derived from an EMBL/GenBank/DDBJ whole genome shotgun (WGS) entry which is preliminary data.</text>
</comment>
<protein>
    <submittedName>
        <fullName evidence="3">Uncharacterized protein</fullName>
    </submittedName>
</protein>
<dbReference type="RefSeq" id="WP_173808359.1">
    <property type="nucleotide sequence ID" value="NZ_JABSNP010000002.1"/>
</dbReference>
<accession>A0ABX2FKC6</accession>
<evidence type="ECO:0000313" key="4">
    <source>
        <dbReference type="Proteomes" id="UP000779507"/>
    </source>
</evidence>
<evidence type="ECO:0000256" key="2">
    <source>
        <dbReference type="SAM" id="SignalP"/>
    </source>
</evidence>
<reference evidence="3 4" key="1">
    <citation type="submission" date="2020-05" db="EMBL/GenBank/DDBJ databases">
        <title>Genomic Encyclopedia of Type Strains, Phase IV (KMG-V): Genome sequencing to study the core and pangenomes of soil and plant-associated prokaryotes.</title>
        <authorList>
            <person name="Whitman W."/>
        </authorList>
    </citation>
    <scope>NUCLEOTIDE SEQUENCE [LARGE SCALE GENOMIC DNA]</scope>
    <source>
        <strain evidence="3 4">9A</strain>
    </source>
</reference>
<keyword evidence="4" id="KW-1185">Reference proteome</keyword>
<feature type="transmembrane region" description="Helical" evidence="1">
    <location>
        <begin position="60"/>
        <end position="81"/>
    </location>
</feature>
<feature type="transmembrane region" description="Helical" evidence="1">
    <location>
        <begin position="101"/>
        <end position="125"/>
    </location>
</feature>
<proteinExistence type="predicted"/>
<keyword evidence="1" id="KW-0812">Transmembrane</keyword>
<keyword evidence="1" id="KW-1133">Transmembrane helix</keyword>
<keyword evidence="1" id="KW-0472">Membrane</keyword>